<organism evidence="1 2">
    <name type="scientific">Olea europaea subsp. europaea</name>
    <dbReference type="NCBI Taxonomy" id="158383"/>
    <lineage>
        <taxon>Eukaryota</taxon>
        <taxon>Viridiplantae</taxon>
        <taxon>Streptophyta</taxon>
        <taxon>Embryophyta</taxon>
        <taxon>Tracheophyta</taxon>
        <taxon>Spermatophyta</taxon>
        <taxon>Magnoliopsida</taxon>
        <taxon>eudicotyledons</taxon>
        <taxon>Gunneridae</taxon>
        <taxon>Pentapetalae</taxon>
        <taxon>asterids</taxon>
        <taxon>lamiids</taxon>
        <taxon>Lamiales</taxon>
        <taxon>Oleaceae</taxon>
        <taxon>Oleeae</taxon>
        <taxon>Olea</taxon>
    </lineage>
</organism>
<dbReference type="PANTHER" id="PTHR33264:SF8">
    <property type="entry name" value="EXPRESSED PROTEIN"/>
    <property type="match status" value="1"/>
</dbReference>
<proteinExistence type="predicted"/>
<evidence type="ECO:0000313" key="1">
    <source>
        <dbReference type="EMBL" id="CAA2990891.1"/>
    </source>
</evidence>
<dbReference type="Gramene" id="OE9A048150T2">
    <property type="protein sequence ID" value="OE9A048150C2"/>
    <property type="gene ID" value="OE9A048150"/>
</dbReference>
<dbReference type="PANTHER" id="PTHR33264">
    <property type="entry name" value="EXPRESSED PROTEIN"/>
    <property type="match status" value="1"/>
</dbReference>
<gene>
    <name evidence="1" type="ORF">OLEA9_A048150</name>
</gene>
<protein>
    <submittedName>
        <fullName evidence="1">Uncharacterized protein</fullName>
    </submittedName>
</protein>
<dbReference type="EMBL" id="CACTIH010004460">
    <property type="protein sequence ID" value="CAA2990891.1"/>
    <property type="molecule type" value="Genomic_DNA"/>
</dbReference>
<dbReference type="Proteomes" id="UP000594638">
    <property type="component" value="Unassembled WGS sequence"/>
</dbReference>
<sequence length="200" mass="22563">MRRQVVLRQSTLSLDRRQLLQGNQDYSSRGGDREVRLAEVAGGTVAECAAVCCCCPCGLANLLVLAVYKLPAGLCRKALRRKRHRRMIKNGLLPSRKCGCDDKELQILTIPSPMAMVNAQESDKDALRRKRHRRMIKNGLLPSRKCGCDDKELQILTIPSPMAMVNAQESDKDVAELEKEMWEKFYGAGFWRSPSQRSET</sequence>
<keyword evidence="2" id="KW-1185">Reference proteome</keyword>
<name>A0A8S0SFG3_OLEEU</name>
<dbReference type="AlphaFoldDB" id="A0A8S0SFG3"/>
<dbReference type="OrthoDB" id="695262at2759"/>
<evidence type="ECO:0000313" key="2">
    <source>
        <dbReference type="Proteomes" id="UP000594638"/>
    </source>
</evidence>
<reference evidence="1 2" key="1">
    <citation type="submission" date="2019-12" db="EMBL/GenBank/DDBJ databases">
        <authorList>
            <person name="Alioto T."/>
            <person name="Alioto T."/>
            <person name="Gomez Garrido J."/>
        </authorList>
    </citation>
    <scope>NUCLEOTIDE SEQUENCE [LARGE SCALE GENOMIC DNA]</scope>
</reference>
<accession>A0A8S0SFG3</accession>
<comment type="caution">
    <text evidence="1">The sequence shown here is derived from an EMBL/GenBank/DDBJ whole genome shotgun (WGS) entry which is preliminary data.</text>
</comment>